<dbReference type="AlphaFoldDB" id="A0A562T5S7"/>
<proteinExistence type="predicted"/>
<protein>
    <recommendedName>
        <fullName evidence="3">Beta-ketoacyl synthase-like protein</fullName>
    </recommendedName>
</protein>
<dbReference type="EMBL" id="VLLG01000003">
    <property type="protein sequence ID" value="TWI88360.1"/>
    <property type="molecule type" value="Genomic_DNA"/>
</dbReference>
<gene>
    <name evidence="1" type="ORF">LX66_2445</name>
</gene>
<dbReference type="Proteomes" id="UP000316778">
    <property type="component" value="Unassembled WGS sequence"/>
</dbReference>
<evidence type="ECO:0000313" key="2">
    <source>
        <dbReference type="Proteomes" id="UP000316778"/>
    </source>
</evidence>
<evidence type="ECO:0008006" key="3">
    <source>
        <dbReference type="Google" id="ProtNLM"/>
    </source>
</evidence>
<keyword evidence="2" id="KW-1185">Reference proteome</keyword>
<accession>A0A562T5S7</accession>
<dbReference type="Gene3D" id="3.40.47.10">
    <property type="match status" value="1"/>
</dbReference>
<dbReference type="OrthoDB" id="1071350at2"/>
<dbReference type="RefSeq" id="WP_145713592.1">
    <property type="nucleotide sequence ID" value="NZ_BAAAFY010000001.1"/>
</dbReference>
<organism evidence="1 2">
    <name type="scientific">Chitinophaga japonensis</name>
    <name type="common">Flexibacter japonensis</name>
    <dbReference type="NCBI Taxonomy" id="104662"/>
    <lineage>
        <taxon>Bacteria</taxon>
        <taxon>Pseudomonadati</taxon>
        <taxon>Bacteroidota</taxon>
        <taxon>Chitinophagia</taxon>
        <taxon>Chitinophagales</taxon>
        <taxon>Chitinophagaceae</taxon>
        <taxon>Chitinophaga</taxon>
    </lineage>
</organism>
<dbReference type="SUPFAM" id="SSF53901">
    <property type="entry name" value="Thiolase-like"/>
    <property type="match status" value="1"/>
</dbReference>
<sequence>MSNGTAYITGSCVIRQHQVYNNGVLRWQDTPGTALPEFLRNGYDHFSGQYPKFHKMDHLSRLGWLAAEVLLQAAEVEDHLPGQVAIVLSNRSTSLDTDARYYNTVKDIPSPALFVYTLPNIVIGEICIRHGFKGEHAFFTTEGFDAELVRSYAQLLLDTNAATACICGWVEVMDGAYEAALYFAERREVSGAPLFTVENVKKIYAGNMR</sequence>
<dbReference type="GO" id="GO:0016746">
    <property type="term" value="F:acyltransferase activity"/>
    <property type="evidence" value="ECO:0007669"/>
    <property type="project" value="InterPro"/>
</dbReference>
<name>A0A562T5S7_CHIJA</name>
<evidence type="ECO:0000313" key="1">
    <source>
        <dbReference type="EMBL" id="TWI88360.1"/>
    </source>
</evidence>
<dbReference type="InterPro" id="IPR016039">
    <property type="entry name" value="Thiolase-like"/>
</dbReference>
<comment type="caution">
    <text evidence="1">The sequence shown here is derived from an EMBL/GenBank/DDBJ whole genome shotgun (WGS) entry which is preliminary data.</text>
</comment>
<reference evidence="1 2" key="1">
    <citation type="journal article" date="2013" name="Stand. Genomic Sci.">
        <title>Genomic Encyclopedia of Type Strains, Phase I: The one thousand microbial genomes (KMG-I) project.</title>
        <authorList>
            <person name="Kyrpides N.C."/>
            <person name="Woyke T."/>
            <person name="Eisen J.A."/>
            <person name="Garrity G."/>
            <person name="Lilburn T.G."/>
            <person name="Beck B.J."/>
            <person name="Whitman W.B."/>
            <person name="Hugenholtz P."/>
            <person name="Klenk H.P."/>
        </authorList>
    </citation>
    <scope>NUCLEOTIDE SEQUENCE [LARGE SCALE GENOMIC DNA]</scope>
    <source>
        <strain evidence="1 2">DSM 13484</strain>
    </source>
</reference>